<dbReference type="InterPro" id="IPR036390">
    <property type="entry name" value="WH_DNA-bd_sf"/>
</dbReference>
<dbReference type="Gene3D" id="1.10.10.10">
    <property type="entry name" value="Winged helix-like DNA-binding domain superfamily/Winged helix DNA-binding domain"/>
    <property type="match status" value="1"/>
</dbReference>
<comment type="similarity">
    <text evidence="2">Belongs to the LysR transcriptional regulatory family.</text>
</comment>
<feature type="domain" description="HTH lysR-type" evidence="12">
    <location>
        <begin position="2"/>
        <end position="59"/>
    </location>
</feature>
<dbReference type="InterPro" id="IPR011991">
    <property type="entry name" value="ArsR-like_HTH"/>
</dbReference>
<dbReference type="SUPFAM" id="SSF53850">
    <property type="entry name" value="Periplasmic binding protein-like II"/>
    <property type="match status" value="1"/>
</dbReference>
<evidence type="ECO:0000256" key="9">
    <source>
        <dbReference type="ARBA" id="ARBA00023159"/>
    </source>
</evidence>
<gene>
    <name evidence="13" type="ORF">RU07_23765</name>
</gene>
<evidence type="ECO:0000313" key="14">
    <source>
        <dbReference type="Proteomes" id="UP000035017"/>
    </source>
</evidence>
<keyword evidence="11" id="KW-0486">Methionine biosynthesis</keyword>
<evidence type="ECO:0000256" key="1">
    <source>
        <dbReference type="ARBA" id="ARBA00004496"/>
    </source>
</evidence>
<evidence type="ECO:0000256" key="3">
    <source>
        <dbReference type="ARBA" id="ARBA00019365"/>
    </source>
</evidence>
<keyword evidence="6" id="KW-0028">Amino-acid biosynthesis</keyword>
<organism evidence="13 14">
    <name type="scientific">Agrobacterium tumefaciens</name>
    <dbReference type="NCBI Taxonomy" id="358"/>
    <lineage>
        <taxon>Bacteria</taxon>
        <taxon>Pseudomonadati</taxon>
        <taxon>Pseudomonadota</taxon>
        <taxon>Alphaproteobacteria</taxon>
        <taxon>Hyphomicrobiales</taxon>
        <taxon>Rhizobiaceae</taxon>
        <taxon>Rhizobium/Agrobacterium group</taxon>
        <taxon>Agrobacterium</taxon>
        <taxon>Agrobacterium tumefaciens complex</taxon>
    </lineage>
</organism>
<keyword evidence="8" id="KW-0238">DNA-binding</keyword>
<dbReference type="CDD" id="cd00090">
    <property type="entry name" value="HTH_ARSR"/>
    <property type="match status" value="1"/>
</dbReference>
<keyword evidence="9" id="KW-0010">Activator</keyword>
<accession>A0A0D0IWP5</accession>
<dbReference type="InterPro" id="IPR036388">
    <property type="entry name" value="WH-like_DNA-bd_sf"/>
</dbReference>
<proteinExistence type="inferred from homology"/>
<evidence type="ECO:0000256" key="6">
    <source>
        <dbReference type="ARBA" id="ARBA00022605"/>
    </source>
</evidence>
<dbReference type="Pfam" id="PF03466">
    <property type="entry name" value="LysR_substrate"/>
    <property type="match status" value="1"/>
</dbReference>
<sequence length="304" mass="33857">MLDRQHLSILREVDRLGSLTAAAERLNVTQSALSHTIRKLEERYGVAVWEKDGRNLRLTEAGRYIVELAQRVLPQLERAEDVLSDYRYGQRGSLKIGMECHPCHQWLMGVTKPYLVDWPDVDLELTTSFAFGGVAALTGYEIDILITPDPIEASGINYLPVFDYELVLAVPTAHPLALRDYAEPSDLLNETLFTYPVPPERLDVFTHFLVPANSRPRHHRAVETTEMMLQLVAAGRGVSAIPDWLVRLDAEEIGVQPVRIGSTGISKSIHLGLRCGDEDVDYIAGLLSRASQTSSTPFTSSHAE</sequence>
<evidence type="ECO:0000256" key="8">
    <source>
        <dbReference type="ARBA" id="ARBA00023125"/>
    </source>
</evidence>
<dbReference type="EMBL" id="JXQV01000054">
    <property type="protein sequence ID" value="KIP97632.1"/>
    <property type="molecule type" value="Genomic_DNA"/>
</dbReference>
<keyword evidence="7" id="KW-0805">Transcription regulation</keyword>
<dbReference type="GO" id="GO:0003700">
    <property type="term" value="F:DNA-binding transcription factor activity"/>
    <property type="evidence" value="ECO:0007669"/>
    <property type="project" value="InterPro"/>
</dbReference>
<dbReference type="SUPFAM" id="SSF46785">
    <property type="entry name" value="Winged helix' DNA-binding domain"/>
    <property type="match status" value="1"/>
</dbReference>
<comment type="subcellular location">
    <subcellularLocation>
        <location evidence="1">Cytoplasm</location>
    </subcellularLocation>
</comment>
<evidence type="ECO:0000313" key="13">
    <source>
        <dbReference type="EMBL" id="KIP97632.1"/>
    </source>
</evidence>
<dbReference type="OrthoDB" id="9795022at2"/>
<dbReference type="CDD" id="cd08441">
    <property type="entry name" value="PBP2_MetR"/>
    <property type="match status" value="1"/>
</dbReference>
<evidence type="ECO:0000256" key="11">
    <source>
        <dbReference type="ARBA" id="ARBA00023167"/>
    </source>
</evidence>
<evidence type="ECO:0000259" key="12">
    <source>
        <dbReference type="PROSITE" id="PS50931"/>
    </source>
</evidence>
<dbReference type="InterPro" id="IPR005119">
    <property type="entry name" value="LysR_subst-bd"/>
</dbReference>
<dbReference type="GO" id="GO:0009086">
    <property type="term" value="P:methionine biosynthetic process"/>
    <property type="evidence" value="ECO:0007669"/>
    <property type="project" value="UniProtKB-KW"/>
</dbReference>
<evidence type="ECO:0000256" key="4">
    <source>
        <dbReference type="ARBA" id="ARBA00022490"/>
    </source>
</evidence>
<dbReference type="PANTHER" id="PTHR30126:SF25">
    <property type="entry name" value="HTH-TYPE TRANSCRIPTIONAL REGULATOR METR"/>
    <property type="match status" value="1"/>
</dbReference>
<protein>
    <recommendedName>
        <fullName evidence="3">HTH-type transcriptional regulator MetR</fullName>
    </recommendedName>
</protein>
<evidence type="ECO:0000256" key="10">
    <source>
        <dbReference type="ARBA" id="ARBA00023163"/>
    </source>
</evidence>
<dbReference type="PANTHER" id="PTHR30126">
    <property type="entry name" value="HTH-TYPE TRANSCRIPTIONAL REGULATOR"/>
    <property type="match status" value="1"/>
</dbReference>
<dbReference type="Proteomes" id="UP000035017">
    <property type="component" value="Unassembled WGS sequence"/>
</dbReference>
<dbReference type="PROSITE" id="PS50931">
    <property type="entry name" value="HTH_LYSR"/>
    <property type="match status" value="1"/>
</dbReference>
<dbReference type="InterPro" id="IPR000847">
    <property type="entry name" value="LysR_HTH_N"/>
</dbReference>
<dbReference type="GO" id="GO:0000976">
    <property type="term" value="F:transcription cis-regulatory region binding"/>
    <property type="evidence" value="ECO:0007669"/>
    <property type="project" value="TreeGrafter"/>
</dbReference>
<dbReference type="AlphaFoldDB" id="A0A0D0IWP5"/>
<dbReference type="PRINTS" id="PR00039">
    <property type="entry name" value="HTHLYSR"/>
</dbReference>
<keyword evidence="5" id="KW-0678">Repressor</keyword>
<evidence type="ECO:0000256" key="2">
    <source>
        <dbReference type="ARBA" id="ARBA00009437"/>
    </source>
</evidence>
<evidence type="ECO:0000256" key="5">
    <source>
        <dbReference type="ARBA" id="ARBA00022491"/>
    </source>
</evidence>
<dbReference type="InterPro" id="IPR037406">
    <property type="entry name" value="MetR_PBP2"/>
</dbReference>
<reference evidence="13 14" key="1">
    <citation type="submission" date="2014-12" db="EMBL/GenBank/DDBJ databases">
        <title>16Stimator: statistical estimation of ribosomal gene copy numbers from draft genome assemblies.</title>
        <authorList>
            <person name="Perisin M.A."/>
            <person name="Vetter M."/>
            <person name="Gilbert J.A."/>
            <person name="Bergelson J."/>
        </authorList>
    </citation>
    <scope>NUCLEOTIDE SEQUENCE [LARGE SCALE GENOMIC DNA]</scope>
    <source>
        <strain evidence="13 14">MEJ076</strain>
    </source>
</reference>
<dbReference type="Gene3D" id="3.40.190.10">
    <property type="entry name" value="Periplasmic binding protein-like II"/>
    <property type="match status" value="1"/>
</dbReference>
<keyword evidence="4" id="KW-0963">Cytoplasm</keyword>
<evidence type="ECO:0000256" key="7">
    <source>
        <dbReference type="ARBA" id="ARBA00023015"/>
    </source>
</evidence>
<dbReference type="GO" id="GO:0005737">
    <property type="term" value="C:cytoplasm"/>
    <property type="evidence" value="ECO:0007669"/>
    <property type="project" value="UniProtKB-SubCell"/>
</dbReference>
<keyword evidence="10" id="KW-0804">Transcription</keyword>
<dbReference type="Pfam" id="PF00126">
    <property type="entry name" value="HTH_1"/>
    <property type="match status" value="1"/>
</dbReference>
<name>A0A0D0IWP5_AGRTU</name>
<comment type="caution">
    <text evidence="13">The sequence shown here is derived from an EMBL/GenBank/DDBJ whole genome shotgun (WGS) entry which is preliminary data.</text>
</comment>